<evidence type="ECO:0000259" key="3">
    <source>
        <dbReference type="PROSITE" id="PS51194"/>
    </source>
</evidence>
<keyword evidence="4" id="KW-0067">ATP-binding</keyword>
<dbReference type="Gene3D" id="3.40.50.300">
    <property type="entry name" value="P-loop containing nucleotide triphosphate hydrolases"/>
    <property type="match status" value="1"/>
</dbReference>
<evidence type="ECO:0000313" key="4">
    <source>
        <dbReference type="EMBL" id="RAW03141.1"/>
    </source>
</evidence>
<sequence length="981" mass="113869">MKVSASQPFQIIYSLYQHEYLGFIFESYIVHLDDKGKLTYQHQNISSKNAREFSKGLDDRDFELIELMDSMQQESVVKKFSAKFMKPEEFFSKIYDKAKGNELLQEQIDDYLEKRRCKILDKMKGKQLFEMGNDGEPTWKKIEVLEKRASIQFHFMRTDENTNYYPTLFYQGKKLDLPNESAYLICKHPAWMVLNGKLYGFEKAVDGKKLLPFFGKKFVVIPKNVEETYYNRFIAPLIASFDDVEASGFEINKTAYDPHPVLTLSELHTTTTATAAPSLFDNSAPPEDTSDESGKIVFDLSFKYGKHRFRGDNIGPVSVTLEKQGDGYIFHRVTRKTDLEKNFLHTLQKLGLATKGFRVAIPKSEAFSWLNENRVNLLNLGFEVSQPESRDKKYFVGKAVIEVEVKENIDWFDIHAKIRFGEFEIPFKDLRKLILKRKVEFKLPNGEIAIIPEAWLTKYADLFALSETEGDHEKPVLRKHHLNLVKELEEGNLAKVHLSEKLRSLSSFSGIKNYDMPVGFNGELRPYQKAGYNWLRFLHEYRLGGCLADDMGLGKTVQTLTMLLAQKEEGAGTSLLVMPTSLIYNWEMEARKFTPDLKILNYTGTLRNKDIKRFEKFDLVLTSYGITRLDIELLQQFYFNYIILDESQVIKNPTSNISKAVRELKSRHKLVLTGTPIENTTLDLWSQMSFINPGILGSQTYFRNEYQNPIEKKNDEGRSKKLHATIKPFILRRHKSQVATELPEKVENIQYSTMTAEQEKRYEEVKTLYREKIFKLIESEGLGNSRFMILEGLTKLRQLANHPRMVEQGYTGDSGKLEDITHMLENAIAEGHKVLIFSQFVKHLEIVRQYLKTNKIEFTYLDGSSTDRKEQVERFNKETKIKVFLISIKAGGLGLNLTEADYVFILDPWWNPAVEAQAVDRAHRIGQKKKVFTYKFITRNTVEEKILMLQQKKLRLTTELITTEESFMKQLTRDDIEQMLM</sequence>
<keyword evidence="5" id="KW-1185">Reference proteome</keyword>
<dbReference type="InterPro" id="IPR049730">
    <property type="entry name" value="SNF2/RAD54-like_C"/>
</dbReference>
<evidence type="ECO:0000313" key="5">
    <source>
        <dbReference type="Proteomes" id="UP000251889"/>
    </source>
</evidence>
<proteinExistence type="predicted"/>
<dbReference type="SMART" id="SM00487">
    <property type="entry name" value="DEXDc"/>
    <property type="match status" value="1"/>
</dbReference>
<dbReference type="OrthoDB" id="9760715at2"/>
<dbReference type="CDD" id="cd18012">
    <property type="entry name" value="DEXQc_arch_SWI2_SNF2"/>
    <property type="match status" value="1"/>
</dbReference>
<dbReference type="PANTHER" id="PTHR10799">
    <property type="entry name" value="SNF2/RAD54 HELICASE FAMILY"/>
    <property type="match status" value="1"/>
</dbReference>
<dbReference type="InterPro" id="IPR000330">
    <property type="entry name" value="SNF2_N"/>
</dbReference>
<dbReference type="RefSeq" id="WP_112745356.1">
    <property type="nucleotide sequence ID" value="NZ_QMFY01000001.1"/>
</dbReference>
<comment type="caution">
    <text evidence="4">The sequence shown here is derived from an EMBL/GenBank/DDBJ whole genome shotgun (WGS) entry which is preliminary data.</text>
</comment>
<evidence type="ECO:0000256" key="1">
    <source>
        <dbReference type="ARBA" id="ARBA00022801"/>
    </source>
</evidence>
<keyword evidence="4" id="KW-0347">Helicase</keyword>
<dbReference type="InterPro" id="IPR014001">
    <property type="entry name" value="Helicase_ATP-bd"/>
</dbReference>
<gene>
    <name evidence="4" type="ORF">DQQ10_03325</name>
</gene>
<dbReference type="AlphaFoldDB" id="A0A364Y7T2"/>
<dbReference type="Gene3D" id="3.40.50.10810">
    <property type="entry name" value="Tandem AAA-ATPase domain"/>
    <property type="match status" value="1"/>
</dbReference>
<dbReference type="InterPro" id="IPR001650">
    <property type="entry name" value="Helicase_C-like"/>
</dbReference>
<dbReference type="PROSITE" id="PS51192">
    <property type="entry name" value="HELICASE_ATP_BIND_1"/>
    <property type="match status" value="1"/>
</dbReference>
<dbReference type="Pfam" id="PF00176">
    <property type="entry name" value="SNF2-rel_dom"/>
    <property type="match status" value="1"/>
</dbReference>
<organism evidence="4 5">
    <name type="scientific">Pseudochryseolinea flava</name>
    <dbReference type="NCBI Taxonomy" id="2059302"/>
    <lineage>
        <taxon>Bacteria</taxon>
        <taxon>Pseudomonadati</taxon>
        <taxon>Bacteroidota</taxon>
        <taxon>Cytophagia</taxon>
        <taxon>Cytophagales</taxon>
        <taxon>Fulvivirgaceae</taxon>
        <taxon>Pseudochryseolinea</taxon>
    </lineage>
</organism>
<keyword evidence="4" id="KW-0547">Nucleotide-binding</keyword>
<dbReference type="Proteomes" id="UP000251889">
    <property type="component" value="Unassembled WGS sequence"/>
</dbReference>
<protein>
    <submittedName>
        <fullName evidence="4">ATP-dependent helicase</fullName>
    </submittedName>
</protein>
<dbReference type="InterPro" id="IPR038718">
    <property type="entry name" value="SNF2-like_sf"/>
</dbReference>
<accession>A0A364Y7T2</accession>
<evidence type="ECO:0000259" key="2">
    <source>
        <dbReference type="PROSITE" id="PS51192"/>
    </source>
</evidence>
<dbReference type="GO" id="GO:0005524">
    <property type="term" value="F:ATP binding"/>
    <property type="evidence" value="ECO:0007669"/>
    <property type="project" value="InterPro"/>
</dbReference>
<dbReference type="Pfam" id="PF00271">
    <property type="entry name" value="Helicase_C"/>
    <property type="match status" value="1"/>
</dbReference>
<dbReference type="InterPro" id="IPR027417">
    <property type="entry name" value="P-loop_NTPase"/>
</dbReference>
<dbReference type="SUPFAM" id="SSF52540">
    <property type="entry name" value="P-loop containing nucleoside triphosphate hydrolases"/>
    <property type="match status" value="2"/>
</dbReference>
<reference evidence="4 5" key="1">
    <citation type="submission" date="2018-06" db="EMBL/GenBank/DDBJ databases">
        <title>Chryseolinea flavus sp. nov., a member of the phylum Bacteroidetes isolated from soil.</title>
        <authorList>
            <person name="Li Y."/>
            <person name="Wang J."/>
        </authorList>
    </citation>
    <scope>NUCLEOTIDE SEQUENCE [LARGE SCALE GENOMIC DNA]</scope>
    <source>
        <strain evidence="4 5">SDU1-6</strain>
    </source>
</reference>
<dbReference type="GO" id="GO:0004386">
    <property type="term" value="F:helicase activity"/>
    <property type="evidence" value="ECO:0007669"/>
    <property type="project" value="UniProtKB-KW"/>
</dbReference>
<dbReference type="CDD" id="cd18793">
    <property type="entry name" value="SF2_C_SNF"/>
    <property type="match status" value="1"/>
</dbReference>
<feature type="domain" description="Helicase C-terminal" evidence="3">
    <location>
        <begin position="819"/>
        <end position="972"/>
    </location>
</feature>
<dbReference type="PROSITE" id="PS51194">
    <property type="entry name" value="HELICASE_CTER"/>
    <property type="match status" value="1"/>
</dbReference>
<dbReference type="EMBL" id="QMFY01000001">
    <property type="protein sequence ID" value="RAW03141.1"/>
    <property type="molecule type" value="Genomic_DNA"/>
</dbReference>
<keyword evidence="1" id="KW-0378">Hydrolase</keyword>
<dbReference type="GO" id="GO:0016787">
    <property type="term" value="F:hydrolase activity"/>
    <property type="evidence" value="ECO:0007669"/>
    <property type="project" value="UniProtKB-KW"/>
</dbReference>
<feature type="domain" description="Helicase ATP-binding" evidence="2">
    <location>
        <begin position="536"/>
        <end position="694"/>
    </location>
</feature>
<name>A0A364Y7T2_9BACT</name>
<dbReference type="SMART" id="SM00490">
    <property type="entry name" value="HELICc"/>
    <property type="match status" value="1"/>
</dbReference>